<sequence length="293" mass="32879">MKFSKSLKLLLKIAISAAALYYVITSIDLMEIWGMMISANPIFLIVGLLFYTASQVAASFRLKKLFEFVPIPVSTVVNIKLYWLGLFYNLFLPGGVGGDGYKIWFIRKWYKTEVKRIFGAVLSDRISGLTIIVIMLCFLVPFFDYALPFKRWVWIAIPFVAMAYFFFLHLFNRSLRLAFFPVMLWAMLVQGLQMICAYFILLSIDAPLDGYILAYLFLFFVSAIAGSLPITLGGIGAREFVFMWGAQYLGIDVSSAIALSLLFYASSALTALPGAIFTIKPSAMLNHGVVSPE</sequence>
<dbReference type="GO" id="GO:0005886">
    <property type="term" value="C:plasma membrane"/>
    <property type="evidence" value="ECO:0007669"/>
    <property type="project" value="UniProtKB-SubCell"/>
</dbReference>
<reference evidence="7 8" key="1">
    <citation type="submission" date="2019-03" db="EMBL/GenBank/DDBJ databases">
        <title>Genomic Encyclopedia of Type Strains, Phase IV (KMG-IV): sequencing the most valuable type-strain genomes for metagenomic binning, comparative biology and taxonomic classification.</title>
        <authorList>
            <person name="Goeker M."/>
        </authorList>
    </citation>
    <scope>NUCLEOTIDE SEQUENCE [LARGE SCALE GENOMIC DNA]</scope>
    <source>
        <strain evidence="7 8">DSM 24179</strain>
    </source>
</reference>
<gene>
    <name evidence="7" type="ORF">EV194_101381</name>
</gene>
<feature type="transmembrane region" description="Helical" evidence="6">
    <location>
        <begin position="178"/>
        <end position="200"/>
    </location>
</feature>
<evidence type="ECO:0000256" key="2">
    <source>
        <dbReference type="ARBA" id="ARBA00022475"/>
    </source>
</evidence>
<dbReference type="RefSeq" id="WP_132431486.1">
    <property type="nucleotide sequence ID" value="NZ_SLWK01000001.1"/>
</dbReference>
<keyword evidence="2" id="KW-1003">Cell membrane</keyword>
<evidence type="ECO:0008006" key="9">
    <source>
        <dbReference type="Google" id="ProtNLM"/>
    </source>
</evidence>
<comment type="subcellular location">
    <subcellularLocation>
        <location evidence="1">Cell membrane</location>
        <topology evidence="1">Multi-pass membrane protein</topology>
    </subcellularLocation>
</comment>
<dbReference type="PANTHER" id="PTHR40277">
    <property type="entry name" value="BLL5419 PROTEIN"/>
    <property type="match status" value="1"/>
</dbReference>
<dbReference type="AlphaFoldDB" id="A0A4R2GPX1"/>
<evidence type="ECO:0000256" key="5">
    <source>
        <dbReference type="ARBA" id="ARBA00023136"/>
    </source>
</evidence>
<proteinExistence type="predicted"/>
<keyword evidence="4 6" id="KW-1133">Transmembrane helix</keyword>
<feature type="transmembrane region" description="Helical" evidence="6">
    <location>
        <begin position="152"/>
        <end position="171"/>
    </location>
</feature>
<dbReference type="OrthoDB" id="1123508at2"/>
<feature type="transmembrane region" description="Helical" evidence="6">
    <location>
        <begin position="33"/>
        <end position="53"/>
    </location>
</feature>
<evidence type="ECO:0000313" key="8">
    <source>
        <dbReference type="Proteomes" id="UP000295221"/>
    </source>
</evidence>
<feature type="transmembrane region" description="Helical" evidence="6">
    <location>
        <begin position="9"/>
        <end position="27"/>
    </location>
</feature>
<keyword evidence="5 6" id="KW-0472">Membrane</keyword>
<evidence type="ECO:0000256" key="3">
    <source>
        <dbReference type="ARBA" id="ARBA00022692"/>
    </source>
</evidence>
<keyword evidence="8" id="KW-1185">Reference proteome</keyword>
<feature type="transmembrane region" description="Helical" evidence="6">
    <location>
        <begin position="256"/>
        <end position="279"/>
    </location>
</feature>
<organism evidence="7 8">
    <name type="scientific">Natronoflexus pectinivorans</name>
    <dbReference type="NCBI Taxonomy" id="682526"/>
    <lineage>
        <taxon>Bacteria</taxon>
        <taxon>Pseudomonadati</taxon>
        <taxon>Bacteroidota</taxon>
        <taxon>Bacteroidia</taxon>
        <taxon>Marinilabiliales</taxon>
        <taxon>Marinilabiliaceae</taxon>
        <taxon>Natronoflexus</taxon>
    </lineage>
</organism>
<keyword evidence="3 6" id="KW-0812">Transmembrane</keyword>
<accession>A0A4R2GPX1</accession>
<dbReference type="Pfam" id="PF03706">
    <property type="entry name" value="LPG_synthase_TM"/>
    <property type="match status" value="1"/>
</dbReference>
<evidence type="ECO:0000313" key="7">
    <source>
        <dbReference type="EMBL" id="TCO10749.1"/>
    </source>
</evidence>
<feature type="transmembrane region" description="Helical" evidence="6">
    <location>
        <begin position="212"/>
        <end position="235"/>
    </location>
</feature>
<evidence type="ECO:0000256" key="4">
    <source>
        <dbReference type="ARBA" id="ARBA00022989"/>
    </source>
</evidence>
<dbReference type="Proteomes" id="UP000295221">
    <property type="component" value="Unassembled WGS sequence"/>
</dbReference>
<dbReference type="EMBL" id="SLWK01000001">
    <property type="protein sequence ID" value="TCO10749.1"/>
    <property type="molecule type" value="Genomic_DNA"/>
</dbReference>
<feature type="transmembrane region" description="Helical" evidence="6">
    <location>
        <begin position="126"/>
        <end position="146"/>
    </location>
</feature>
<comment type="caution">
    <text evidence="7">The sequence shown here is derived from an EMBL/GenBank/DDBJ whole genome shotgun (WGS) entry which is preliminary data.</text>
</comment>
<evidence type="ECO:0000256" key="1">
    <source>
        <dbReference type="ARBA" id="ARBA00004651"/>
    </source>
</evidence>
<dbReference type="PANTHER" id="PTHR40277:SF1">
    <property type="entry name" value="BLL5419 PROTEIN"/>
    <property type="match status" value="1"/>
</dbReference>
<protein>
    <recommendedName>
        <fullName evidence="9">Lysylphosphatidylglycerol synthase-like protein</fullName>
    </recommendedName>
</protein>
<dbReference type="InterPro" id="IPR022791">
    <property type="entry name" value="L-PG_synthase/AglD"/>
</dbReference>
<evidence type="ECO:0000256" key="6">
    <source>
        <dbReference type="SAM" id="Phobius"/>
    </source>
</evidence>
<name>A0A4R2GPX1_9BACT</name>